<gene>
    <name evidence="2" type="primary">LOC142175345</name>
</gene>
<evidence type="ECO:0000313" key="2">
    <source>
        <dbReference type="RefSeq" id="XP_075098028.1"/>
    </source>
</evidence>
<sequence length="271" mass="31147">MIPDDWELSDELPGEDAMVIEIQPPWKMYFDGDVHREGVDAGIVFITSQGKVLPYSFTLTQRCSNNVAEYQALILGFEMVVDMKQLQLKVFGDSKLVINQLLGSYEVKKPELVPYHKYAQSLVSWLGEVTIQHVPRKENKRDDALAALASTLSLPDQTQVSVCQRWVVPPPNDYEEEESKVEHLAAVLEVEIEDWRQPFINYLCYGIFLENPRRKIKIRRRALHFLYYKNTLYKRSFDGVLLRYLGADESLQALQEEYSGVCGAHQSGTKL</sequence>
<organism evidence="1 2">
    <name type="scientific">Nicotiana tabacum</name>
    <name type="common">Common tobacco</name>
    <dbReference type="NCBI Taxonomy" id="4097"/>
    <lineage>
        <taxon>Eukaryota</taxon>
        <taxon>Viridiplantae</taxon>
        <taxon>Streptophyta</taxon>
        <taxon>Embryophyta</taxon>
        <taxon>Tracheophyta</taxon>
        <taxon>Spermatophyta</taxon>
        <taxon>Magnoliopsida</taxon>
        <taxon>eudicotyledons</taxon>
        <taxon>Gunneridae</taxon>
        <taxon>Pentapetalae</taxon>
        <taxon>asterids</taxon>
        <taxon>lamiids</taxon>
        <taxon>Solanales</taxon>
        <taxon>Solanaceae</taxon>
        <taxon>Nicotianoideae</taxon>
        <taxon>Nicotianeae</taxon>
        <taxon>Nicotiana</taxon>
    </lineage>
</organism>
<accession>A0AC58TLC2</accession>
<dbReference type="RefSeq" id="XP_075098028.1">
    <property type="nucleotide sequence ID" value="XM_075241927.1"/>
</dbReference>
<evidence type="ECO:0000313" key="1">
    <source>
        <dbReference type="Proteomes" id="UP000790787"/>
    </source>
</evidence>
<reference evidence="2" key="2">
    <citation type="submission" date="2025-08" db="UniProtKB">
        <authorList>
            <consortium name="RefSeq"/>
        </authorList>
    </citation>
    <scope>IDENTIFICATION</scope>
    <source>
        <tissue evidence="2">Leaf</tissue>
    </source>
</reference>
<name>A0AC58TLC2_TOBAC</name>
<protein>
    <submittedName>
        <fullName evidence="2">Uncharacterized protein LOC142175345</fullName>
    </submittedName>
</protein>
<dbReference type="Proteomes" id="UP000790787">
    <property type="component" value="Chromosome 21"/>
</dbReference>
<keyword evidence="1" id="KW-1185">Reference proteome</keyword>
<proteinExistence type="predicted"/>
<reference evidence="1" key="1">
    <citation type="journal article" date="2014" name="Nat. Commun.">
        <title>The tobacco genome sequence and its comparison with those of tomato and potato.</title>
        <authorList>
            <person name="Sierro N."/>
            <person name="Battey J.N."/>
            <person name="Ouadi S."/>
            <person name="Bakaher N."/>
            <person name="Bovet L."/>
            <person name="Willig A."/>
            <person name="Goepfert S."/>
            <person name="Peitsch M.C."/>
            <person name="Ivanov N.V."/>
        </authorList>
    </citation>
    <scope>NUCLEOTIDE SEQUENCE [LARGE SCALE GENOMIC DNA]</scope>
</reference>